<proteinExistence type="predicted"/>
<dbReference type="EMBL" id="BNAB01000014">
    <property type="protein sequence ID" value="GHE03873.1"/>
    <property type="molecule type" value="Genomic_DNA"/>
</dbReference>
<organism evidence="2 5">
    <name type="scientific">Allgaiera indica</name>
    <dbReference type="NCBI Taxonomy" id="765699"/>
    <lineage>
        <taxon>Bacteria</taxon>
        <taxon>Pseudomonadati</taxon>
        <taxon>Pseudomonadota</taxon>
        <taxon>Alphaproteobacteria</taxon>
        <taxon>Rhodobacterales</taxon>
        <taxon>Paracoccaceae</taxon>
        <taxon>Allgaiera</taxon>
    </lineage>
</organism>
<evidence type="ECO:0000313" key="5">
    <source>
        <dbReference type="Proteomes" id="UP000634647"/>
    </source>
</evidence>
<sequence length="336" mass="35046">MLKRATLFAVTLAIAPAAYASSNTTVLGATANQPKGPGHGQVLFIDPATRTASSASFAKAGTLAGNSFYAGYDAATKTIFVPSPVGRVTVLNEKTGHRVGTFSTIKGARVADVLGQKKLLMVLSGKSLAAYSLPGHTPLFTIPVGGNALATNRSETKLFVGGNMDRKITIVDIPSGRIAGTYPVAGSGDLLMARGNLFSADIKTGVMSVVNTATGKVTRIKTPEVDPHFSYAAIPHATAGFMQLAKSPDQQVVYSAGFSGHILKFSAEHPKYLGEIPVRAGEGMSKLSGLAIVQGGKDALVTVENRHEAALVDLKNGKILHVFKGDSSNRWVVARS</sequence>
<dbReference type="SUPFAM" id="SSF50969">
    <property type="entry name" value="YVTN repeat-like/Quinoprotein amine dehydrogenase"/>
    <property type="match status" value="1"/>
</dbReference>
<accession>A0AAN4USZ1</accession>
<gene>
    <name evidence="2" type="ORF">GCM10008024_28810</name>
    <name evidence="3" type="ORF">SAMN05444006_114100</name>
</gene>
<evidence type="ECO:0000313" key="2">
    <source>
        <dbReference type="EMBL" id="GHE03873.1"/>
    </source>
</evidence>
<dbReference type="RefSeq" id="WP_143037540.1">
    <property type="nucleotide sequence ID" value="NZ_BNAB01000014.1"/>
</dbReference>
<keyword evidence="4" id="KW-1185">Reference proteome</keyword>
<dbReference type="Proteomes" id="UP000199541">
    <property type="component" value="Unassembled WGS sequence"/>
</dbReference>
<comment type="caution">
    <text evidence="2">The sequence shown here is derived from an EMBL/GenBank/DDBJ whole genome shotgun (WGS) entry which is preliminary data.</text>
</comment>
<dbReference type="AlphaFoldDB" id="A0AAN4USZ1"/>
<dbReference type="InterPro" id="IPR011044">
    <property type="entry name" value="Quino_amine_DH_bsu"/>
</dbReference>
<reference evidence="3 4" key="2">
    <citation type="submission" date="2016-10" db="EMBL/GenBank/DDBJ databases">
        <authorList>
            <person name="Varghese N."/>
            <person name="Submissions S."/>
        </authorList>
    </citation>
    <scope>NUCLEOTIDE SEQUENCE [LARGE SCALE GENOMIC DNA]</scope>
    <source>
        <strain evidence="3 4">DSM 24802</strain>
    </source>
</reference>
<feature type="chain" id="PRO_5042907658" evidence="1">
    <location>
        <begin position="21"/>
        <end position="336"/>
    </location>
</feature>
<name>A0AAN4USZ1_9RHOB</name>
<evidence type="ECO:0000313" key="3">
    <source>
        <dbReference type="EMBL" id="SDX36397.1"/>
    </source>
</evidence>
<dbReference type="Gene3D" id="2.130.10.10">
    <property type="entry name" value="YVTN repeat-like/Quinoprotein amine dehydrogenase"/>
    <property type="match status" value="1"/>
</dbReference>
<reference evidence="2" key="3">
    <citation type="submission" date="2023-06" db="EMBL/GenBank/DDBJ databases">
        <authorList>
            <person name="Sun Q."/>
            <person name="Zhou Y."/>
        </authorList>
    </citation>
    <scope>NUCLEOTIDE SEQUENCE</scope>
    <source>
        <strain evidence="2">CGMCC 1.10859</strain>
    </source>
</reference>
<evidence type="ECO:0000256" key="1">
    <source>
        <dbReference type="SAM" id="SignalP"/>
    </source>
</evidence>
<dbReference type="Proteomes" id="UP000634647">
    <property type="component" value="Unassembled WGS sequence"/>
</dbReference>
<reference evidence="2" key="1">
    <citation type="journal article" date="2014" name="Int. J. Syst. Evol. Microbiol.">
        <title>Complete genome sequence of Corynebacterium casei LMG S-19264T (=DSM 44701T), isolated from a smear-ripened cheese.</title>
        <authorList>
            <consortium name="US DOE Joint Genome Institute (JGI-PGF)"/>
            <person name="Walter F."/>
            <person name="Albersmeier A."/>
            <person name="Kalinowski J."/>
            <person name="Ruckert C."/>
        </authorList>
    </citation>
    <scope>NUCLEOTIDE SEQUENCE</scope>
    <source>
        <strain evidence="2">CGMCC 1.10859</strain>
    </source>
</reference>
<protein>
    <submittedName>
        <fullName evidence="2">Uncharacterized protein</fullName>
    </submittedName>
</protein>
<feature type="signal peptide" evidence="1">
    <location>
        <begin position="1"/>
        <end position="20"/>
    </location>
</feature>
<evidence type="ECO:0000313" key="4">
    <source>
        <dbReference type="Proteomes" id="UP000199541"/>
    </source>
</evidence>
<keyword evidence="1" id="KW-0732">Signal</keyword>
<dbReference type="InterPro" id="IPR015943">
    <property type="entry name" value="WD40/YVTN_repeat-like_dom_sf"/>
</dbReference>
<dbReference type="EMBL" id="FNOB01000014">
    <property type="protein sequence ID" value="SDX36397.1"/>
    <property type="molecule type" value="Genomic_DNA"/>
</dbReference>